<feature type="domain" description="CBM2" evidence="12">
    <location>
        <begin position="26"/>
        <end position="133"/>
    </location>
</feature>
<evidence type="ECO:0000256" key="9">
    <source>
        <dbReference type="RuleBase" id="RU000489"/>
    </source>
</evidence>
<feature type="signal peptide" evidence="10">
    <location>
        <begin position="1"/>
        <end position="29"/>
    </location>
</feature>
<organism evidence="14 15">
    <name type="scientific">Allokutzneria oryzae</name>
    <dbReference type="NCBI Taxonomy" id="1378989"/>
    <lineage>
        <taxon>Bacteria</taxon>
        <taxon>Bacillati</taxon>
        <taxon>Actinomycetota</taxon>
        <taxon>Actinomycetes</taxon>
        <taxon>Pseudonocardiales</taxon>
        <taxon>Pseudonocardiaceae</taxon>
        <taxon>Allokutzneria</taxon>
    </lineage>
</organism>
<dbReference type="CDD" id="cd06548">
    <property type="entry name" value="GH18_chitinase"/>
    <property type="match status" value="1"/>
</dbReference>
<dbReference type="GO" id="GO:0016787">
    <property type="term" value="F:hydrolase activity"/>
    <property type="evidence" value="ECO:0007669"/>
    <property type="project" value="UniProtKB-KW"/>
</dbReference>
<dbReference type="Proteomes" id="UP001589693">
    <property type="component" value="Unassembled WGS sequence"/>
</dbReference>
<keyword evidence="10" id="KW-0732">Signal</keyword>
<dbReference type="SUPFAM" id="SSF49265">
    <property type="entry name" value="Fibronectin type III"/>
    <property type="match status" value="1"/>
</dbReference>
<evidence type="ECO:0000256" key="2">
    <source>
        <dbReference type="ARBA" id="ARBA00009121"/>
    </source>
</evidence>
<dbReference type="EMBL" id="JBHLZU010000010">
    <property type="protein sequence ID" value="MFB9904683.1"/>
    <property type="molecule type" value="Genomic_DNA"/>
</dbReference>
<dbReference type="PANTHER" id="PTHR11177:SF317">
    <property type="entry name" value="CHITINASE 12-RELATED"/>
    <property type="match status" value="1"/>
</dbReference>
<keyword evidence="6" id="KW-0119">Carbohydrate metabolism</keyword>
<evidence type="ECO:0000256" key="4">
    <source>
        <dbReference type="ARBA" id="ARBA00022801"/>
    </source>
</evidence>
<dbReference type="SUPFAM" id="SSF54556">
    <property type="entry name" value="Chitinase insertion domain"/>
    <property type="match status" value="1"/>
</dbReference>
<dbReference type="PROSITE" id="PS50853">
    <property type="entry name" value="FN3"/>
    <property type="match status" value="1"/>
</dbReference>
<accession>A0ABV5ZUY7</accession>
<dbReference type="Gene3D" id="3.20.20.80">
    <property type="entry name" value="Glycosidases"/>
    <property type="match status" value="1"/>
</dbReference>
<dbReference type="Gene3D" id="2.60.40.290">
    <property type="match status" value="1"/>
</dbReference>
<evidence type="ECO:0000313" key="14">
    <source>
        <dbReference type="EMBL" id="MFB9904683.1"/>
    </source>
</evidence>
<dbReference type="PROSITE" id="PS51910">
    <property type="entry name" value="GH18_2"/>
    <property type="match status" value="1"/>
</dbReference>
<evidence type="ECO:0000256" key="1">
    <source>
        <dbReference type="ARBA" id="ARBA00000822"/>
    </source>
</evidence>
<evidence type="ECO:0000256" key="3">
    <source>
        <dbReference type="ARBA" id="ARBA00012729"/>
    </source>
</evidence>
<dbReference type="SMART" id="SM00637">
    <property type="entry name" value="CBD_II"/>
    <property type="match status" value="1"/>
</dbReference>
<evidence type="ECO:0000259" key="13">
    <source>
        <dbReference type="PROSITE" id="PS51910"/>
    </source>
</evidence>
<dbReference type="CDD" id="cd00063">
    <property type="entry name" value="FN3"/>
    <property type="match status" value="1"/>
</dbReference>
<evidence type="ECO:0000313" key="15">
    <source>
        <dbReference type="Proteomes" id="UP001589693"/>
    </source>
</evidence>
<dbReference type="InterPro" id="IPR012291">
    <property type="entry name" value="CBM2_carb-bd_dom_sf"/>
</dbReference>
<protein>
    <recommendedName>
        <fullName evidence="3">chitinase</fullName>
        <ecNumber evidence="3">3.2.1.14</ecNumber>
    </recommendedName>
</protein>
<dbReference type="InterPro" id="IPR003961">
    <property type="entry name" value="FN3_dom"/>
</dbReference>
<dbReference type="InterPro" id="IPR013783">
    <property type="entry name" value="Ig-like_fold"/>
</dbReference>
<dbReference type="InterPro" id="IPR001223">
    <property type="entry name" value="Glyco_hydro18_cat"/>
</dbReference>
<evidence type="ECO:0000256" key="7">
    <source>
        <dbReference type="ARBA" id="ARBA00023295"/>
    </source>
</evidence>
<dbReference type="Gene3D" id="2.60.40.10">
    <property type="entry name" value="Immunoglobulins"/>
    <property type="match status" value="1"/>
</dbReference>
<keyword evidence="15" id="KW-1185">Reference proteome</keyword>
<dbReference type="SMART" id="SM00060">
    <property type="entry name" value="FN3"/>
    <property type="match status" value="1"/>
</dbReference>
<dbReference type="InterPro" id="IPR029070">
    <property type="entry name" value="Chitinase_insertion_sf"/>
</dbReference>
<dbReference type="SMART" id="SM00636">
    <property type="entry name" value="Glyco_18"/>
    <property type="match status" value="1"/>
</dbReference>
<dbReference type="RefSeq" id="WP_377851886.1">
    <property type="nucleotide sequence ID" value="NZ_JBHLZU010000010.1"/>
</dbReference>
<feature type="chain" id="PRO_5045690710" description="chitinase" evidence="10">
    <location>
        <begin position="30"/>
        <end position="660"/>
    </location>
</feature>
<evidence type="ECO:0000256" key="5">
    <source>
        <dbReference type="ARBA" id="ARBA00023024"/>
    </source>
</evidence>
<dbReference type="InterPro" id="IPR017853">
    <property type="entry name" value="GH"/>
</dbReference>
<feature type="domain" description="GH18" evidence="13">
    <location>
        <begin position="236"/>
        <end position="660"/>
    </location>
</feature>
<feature type="domain" description="Fibronectin type-III" evidence="11">
    <location>
        <begin position="142"/>
        <end position="227"/>
    </location>
</feature>
<keyword evidence="5" id="KW-0146">Chitin degradation</keyword>
<evidence type="ECO:0000259" key="12">
    <source>
        <dbReference type="PROSITE" id="PS51173"/>
    </source>
</evidence>
<dbReference type="EC" id="3.2.1.14" evidence="3"/>
<dbReference type="InterPro" id="IPR008965">
    <property type="entry name" value="CBM2/CBM3_carb-bd_dom_sf"/>
</dbReference>
<dbReference type="PROSITE" id="PS01095">
    <property type="entry name" value="GH18_1"/>
    <property type="match status" value="1"/>
</dbReference>
<dbReference type="SUPFAM" id="SSF49384">
    <property type="entry name" value="Carbohydrate-binding domain"/>
    <property type="match status" value="1"/>
</dbReference>
<keyword evidence="7 9" id="KW-0326">Glycosidase</keyword>
<evidence type="ECO:0000256" key="8">
    <source>
        <dbReference type="ARBA" id="ARBA00023326"/>
    </source>
</evidence>
<proteinExistence type="inferred from homology"/>
<keyword evidence="4 9" id="KW-0378">Hydrolase</keyword>
<comment type="catalytic activity">
    <reaction evidence="1">
        <text>Random endo-hydrolysis of N-acetyl-beta-D-glucosaminide (1-&gt;4)-beta-linkages in chitin and chitodextrins.</text>
        <dbReference type="EC" id="3.2.1.14"/>
    </reaction>
</comment>
<sequence>MHRKRWQLPLALCATVCVVLGLATSPAQAATTPTATFTKSSSWDGGFTGLITVTNGGATALNGWKVEFDLPSGTSVGAYWDSLLTRSGDRYAFVNREYNGAVGVGASVSFGFNGVGNGSPVNCRLNGLPCEGGAPDTEAPSVPSGIAVSGTSANTVSLKWNASTDNVAVTGYEVFRGGVSAGSTPDTTFTVSGLTPETDYTFTVRAKDAAGNASAQSVSVAARTGKPGSEPPPGGHVRVGYFPQWGIYERKFFIKNLDTSGAAAKLTHLNYSFANIHPTELTCFAVTKPTTSDPKDPDQGTGAGDSTADYVWPFDAAQSVDGVGDGGWAGAGPLKGNFNQLKKLKAKHPNLKVLLSLGGWTYSKFFSDAAKTDASRKKLVSSCVDMYIKGNLPKHYDMGGPGTGANIFDGFDLDWEWPGAEGHPGNHFSPADKVNNSLLIEEFRRQLDALGSTTGKKYLLTAFTPAAPALAEAGWEMARVANSLDLFNFQGYDFHGAGSDNSWEPNRTGHHANLHTDVDDPYTTKFSVDVALKIYTDAGIDPKKLVLGVPFYGRGWQQVTDGGKKGEWQAANGAAPGDFAVEAGTRAYKNLKVQFPTVHHDEQAVAAYAFANGQWWSFDDAWVIGKKMEYVKAKGLGGAMIWSLDGDDGTLMTALDNGLR</sequence>
<dbReference type="Pfam" id="PF00553">
    <property type="entry name" value="CBM_2"/>
    <property type="match status" value="1"/>
</dbReference>
<dbReference type="Gene3D" id="3.10.50.10">
    <property type="match status" value="1"/>
</dbReference>
<evidence type="ECO:0000256" key="6">
    <source>
        <dbReference type="ARBA" id="ARBA00023277"/>
    </source>
</evidence>
<dbReference type="InterPro" id="IPR011583">
    <property type="entry name" value="Chitinase_II/V-like_cat"/>
</dbReference>
<dbReference type="PANTHER" id="PTHR11177">
    <property type="entry name" value="CHITINASE"/>
    <property type="match status" value="1"/>
</dbReference>
<dbReference type="SUPFAM" id="SSF51445">
    <property type="entry name" value="(Trans)glycosidases"/>
    <property type="match status" value="1"/>
</dbReference>
<name>A0ABV5ZUY7_9PSEU</name>
<dbReference type="Pfam" id="PF00041">
    <property type="entry name" value="fn3"/>
    <property type="match status" value="1"/>
</dbReference>
<dbReference type="Pfam" id="PF00704">
    <property type="entry name" value="Glyco_hydro_18"/>
    <property type="match status" value="1"/>
</dbReference>
<reference evidence="14 15" key="1">
    <citation type="submission" date="2024-09" db="EMBL/GenBank/DDBJ databases">
        <authorList>
            <person name="Sun Q."/>
            <person name="Mori K."/>
        </authorList>
    </citation>
    <scope>NUCLEOTIDE SEQUENCE [LARGE SCALE GENOMIC DNA]</scope>
    <source>
        <strain evidence="14 15">TBRC 7907</strain>
    </source>
</reference>
<comment type="caution">
    <text evidence="14">The sequence shown here is derived from an EMBL/GenBank/DDBJ whole genome shotgun (WGS) entry which is preliminary data.</text>
</comment>
<evidence type="ECO:0000256" key="10">
    <source>
        <dbReference type="SAM" id="SignalP"/>
    </source>
</evidence>
<dbReference type="InterPro" id="IPR001579">
    <property type="entry name" value="Glyco_hydro_18_chit_AS"/>
</dbReference>
<dbReference type="InterPro" id="IPR036116">
    <property type="entry name" value="FN3_sf"/>
</dbReference>
<comment type="similarity">
    <text evidence="2">Belongs to the glycosyl hydrolase 18 family. Chitinase class II subfamily.</text>
</comment>
<evidence type="ECO:0000259" key="11">
    <source>
        <dbReference type="PROSITE" id="PS50853"/>
    </source>
</evidence>
<dbReference type="PROSITE" id="PS51173">
    <property type="entry name" value="CBM2"/>
    <property type="match status" value="1"/>
</dbReference>
<dbReference type="InterPro" id="IPR001919">
    <property type="entry name" value="CBD2"/>
</dbReference>
<gene>
    <name evidence="14" type="ORF">ACFFQA_12145</name>
</gene>
<dbReference type="InterPro" id="IPR050314">
    <property type="entry name" value="Glycosyl_Hydrlase_18"/>
</dbReference>
<keyword evidence="8" id="KW-0624">Polysaccharide degradation</keyword>